<dbReference type="Proteomes" id="UP000663792">
    <property type="component" value="Unassembled WGS sequence"/>
</dbReference>
<comment type="caution">
    <text evidence="3">The sequence shown here is derived from an EMBL/GenBank/DDBJ whole genome shotgun (WGS) entry which is preliminary data.</text>
</comment>
<feature type="compositionally biased region" description="Low complexity" evidence="1">
    <location>
        <begin position="211"/>
        <end position="228"/>
    </location>
</feature>
<dbReference type="InterPro" id="IPR009061">
    <property type="entry name" value="DNA-bd_dom_put_sf"/>
</dbReference>
<dbReference type="AlphaFoldDB" id="A0A938Y6N3"/>
<evidence type="ECO:0000313" key="4">
    <source>
        <dbReference type="Proteomes" id="UP000663792"/>
    </source>
</evidence>
<proteinExistence type="predicted"/>
<gene>
    <name evidence="3" type="ORF">JL106_06975</name>
</gene>
<dbReference type="CDD" id="cd04780">
    <property type="entry name" value="HTH_MerR-like_sg5"/>
    <property type="match status" value="1"/>
</dbReference>
<dbReference type="EMBL" id="JAERWK010000008">
    <property type="protein sequence ID" value="MBM9467026.1"/>
    <property type="molecule type" value="Genomic_DNA"/>
</dbReference>
<feature type="region of interest" description="Disordered" evidence="1">
    <location>
        <begin position="200"/>
        <end position="257"/>
    </location>
</feature>
<dbReference type="Gene3D" id="1.10.1660.10">
    <property type="match status" value="1"/>
</dbReference>
<reference evidence="3" key="1">
    <citation type="submission" date="2021-01" db="EMBL/GenBank/DDBJ databases">
        <title>YIM 132084 draft genome.</title>
        <authorList>
            <person name="An D."/>
        </authorList>
    </citation>
    <scope>NUCLEOTIDE SEQUENCE</scope>
    <source>
        <strain evidence="3">YIM 132084</strain>
    </source>
</reference>
<evidence type="ECO:0000259" key="2">
    <source>
        <dbReference type="PROSITE" id="PS50937"/>
    </source>
</evidence>
<sequence>MWISELSRVSGTPVPTIEYDLREGLLPAGEARSATRAAHDEGHVARLRLIRALVDVGGLPLQRVRDVLGVLDQPPETLHHLLGVAHTALAQPVATSDTGPGGPARPRAADVLSAARWTRVHPESPTVALLDRALDGLTAADLPVGDDVLRGCWEAAEDVARQEVSGSRPIRPRRSSTSCWAPCCTNRCCWRCAGWPRNTCPRNGSHPVPTGPAATGPGRLRPAPLRLRSAGRRRRRPRPRAPPAAGVPGAWDRPSRN</sequence>
<name>A0A938Y6N3_9ACTN</name>
<protein>
    <submittedName>
        <fullName evidence="3">MerR family transcriptional regulator</fullName>
    </submittedName>
</protein>
<dbReference type="GO" id="GO:0006355">
    <property type="term" value="P:regulation of DNA-templated transcription"/>
    <property type="evidence" value="ECO:0007669"/>
    <property type="project" value="InterPro"/>
</dbReference>
<dbReference type="PROSITE" id="PS50937">
    <property type="entry name" value="HTH_MERR_2"/>
    <property type="match status" value="1"/>
</dbReference>
<feature type="compositionally biased region" description="Basic residues" evidence="1">
    <location>
        <begin position="229"/>
        <end position="239"/>
    </location>
</feature>
<keyword evidence="4" id="KW-1185">Reference proteome</keyword>
<evidence type="ECO:0000256" key="1">
    <source>
        <dbReference type="SAM" id="MobiDB-lite"/>
    </source>
</evidence>
<dbReference type="InterPro" id="IPR000551">
    <property type="entry name" value="MerR-type_HTH_dom"/>
</dbReference>
<dbReference type="SUPFAM" id="SSF46955">
    <property type="entry name" value="Putative DNA-binding domain"/>
    <property type="match status" value="1"/>
</dbReference>
<organism evidence="3 4">
    <name type="scientific">Nakamurella leprariae</name>
    <dbReference type="NCBI Taxonomy" id="2803911"/>
    <lineage>
        <taxon>Bacteria</taxon>
        <taxon>Bacillati</taxon>
        <taxon>Actinomycetota</taxon>
        <taxon>Actinomycetes</taxon>
        <taxon>Nakamurellales</taxon>
        <taxon>Nakamurellaceae</taxon>
        <taxon>Nakamurella</taxon>
    </lineage>
</organism>
<feature type="domain" description="HTH merR-type" evidence="2">
    <location>
        <begin position="1"/>
        <end position="70"/>
    </location>
</feature>
<accession>A0A938Y6N3</accession>
<dbReference type="GO" id="GO:0003677">
    <property type="term" value="F:DNA binding"/>
    <property type="evidence" value="ECO:0007669"/>
    <property type="project" value="InterPro"/>
</dbReference>
<dbReference type="Pfam" id="PF13411">
    <property type="entry name" value="MerR_1"/>
    <property type="match status" value="1"/>
</dbReference>
<evidence type="ECO:0000313" key="3">
    <source>
        <dbReference type="EMBL" id="MBM9467026.1"/>
    </source>
</evidence>